<evidence type="ECO:0000256" key="1">
    <source>
        <dbReference type="SAM" id="MobiDB-lite"/>
    </source>
</evidence>
<dbReference type="AlphaFoldDB" id="A0AAV2QBP5"/>
<dbReference type="PANTHER" id="PTHR45902">
    <property type="entry name" value="LATROPHILIN RECEPTOR-LIKE PROTEIN A"/>
    <property type="match status" value="1"/>
</dbReference>
<feature type="region of interest" description="Disordered" evidence="1">
    <location>
        <begin position="230"/>
        <end position="252"/>
    </location>
</feature>
<feature type="transmembrane region" description="Helical" evidence="2">
    <location>
        <begin position="12"/>
        <end position="31"/>
    </location>
</feature>
<feature type="compositionally biased region" description="Polar residues" evidence="1">
    <location>
        <begin position="230"/>
        <end position="247"/>
    </location>
</feature>
<keyword evidence="2" id="KW-0472">Membrane</keyword>
<accession>A0AAV2QBP5</accession>
<gene>
    <name evidence="3" type="ORF">MNOR_LOCUS9700</name>
</gene>
<evidence type="ECO:0000313" key="3">
    <source>
        <dbReference type="EMBL" id="CAL4075114.1"/>
    </source>
</evidence>
<dbReference type="EMBL" id="CAXKWB010004738">
    <property type="protein sequence ID" value="CAL4075114.1"/>
    <property type="molecule type" value="Genomic_DNA"/>
</dbReference>
<keyword evidence="2" id="KW-1133">Transmembrane helix</keyword>
<dbReference type="Gene3D" id="1.20.1070.10">
    <property type="entry name" value="Rhodopsin 7-helix transmembrane proteins"/>
    <property type="match status" value="1"/>
</dbReference>
<keyword evidence="4" id="KW-1185">Reference proteome</keyword>
<comment type="caution">
    <text evidence="3">The sequence shown here is derived from an EMBL/GenBank/DDBJ whole genome shotgun (WGS) entry which is preliminary data.</text>
</comment>
<name>A0AAV2QBP5_MEGNR</name>
<dbReference type="InterPro" id="IPR053231">
    <property type="entry name" value="GPCR_LN-TM7"/>
</dbReference>
<dbReference type="Proteomes" id="UP001497623">
    <property type="component" value="Unassembled WGS sequence"/>
</dbReference>
<organism evidence="3 4">
    <name type="scientific">Meganyctiphanes norvegica</name>
    <name type="common">Northern krill</name>
    <name type="synonym">Thysanopoda norvegica</name>
    <dbReference type="NCBI Taxonomy" id="48144"/>
    <lineage>
        <taxon>Eukaryota</taxon>
        <taxon>Metazoa</taxon>
        <taxon>Ecdysozoa</taxon>
        <taxon>Arthropoda</taxon>
        <taxon>Crustacea</taxon>
        <taxon>Multicrustacea</taxon>
        <taxon>Malacostraca</taxon>
        <taxon>Eumalacostraca</taxon>
        <taxon>Eucarida</taxon>
        <taxon>Euphausiacea</taxon>
        <taxon>Euphausiidae</taxon>
        <taxon>Meganyctiphanes</taxon>
    </lineage>
</organism>
<feature type="region of interest" description="Disordered" evidence="1">
    <location>
        <begin position="76"/>
        <end position="115"/>
    </location>
</feature>
<evidence type="ECO:0000313" key="4">
    <source>
        <dbReference type="Proteomes" id="UP001497623"/>
    </source>
</evidence>
<sequence length="403" mass="45452">ERKHRVRFLLYVKLGIVQGVSWLTGFIAAFTTLPGTWIVFTVFNGLQGLFIFAAFDMKQKVFESVWEALTGHKWGGKQQASKDTRNTTVSSSQRSSRSNSSRRTGHTNLSTHNFNRNICDTSDTDADGLESVAQRRKKSSGVKVDTCNLFNSKHSTLNGFKNTDILNRNAHDETKSPTQHLIKSSMRGNSLPKQRQSVRNGDLRAGIVKGKFSDELCRNLQTQDKMDFNQEGNKQSQGLAFNSNFTRSKSERCRNKPELQKVVDLLEQLQRNKSNAALPDLLQQMMKASGKNVDQRSTISKCRSFTEGTNQYLTDEQNRAMALRLKLLEYSGDVPSLENHLLASEHLPLPPAALLQSANTQSTDKVFFNSYDPEQNMKKSKLDKSLSYHTGMKMPQITAVSYR</sequence>
<feature type="non-terminal residue" evidence="3">
    <location>
        <position position="1"/>
    </location>
</feature>
<keyword evidence="2" id="KW-0812">Transmembrane</keyword>
<feature type="compositionally biased region" description="Polar residues" evidence="1">
    <location>
        <begin position="176"/>
        <end position="198"/>
    </location>
</feature>
<proteinExistence type="predicted"/>
<feature type="region of interest" description="Disordered" evidence="1">
    <location>
        <begin position="171"/>
        <end position="198"/>
    </location>
</feature>
<feature type="compositionally biased region" description="Low complexity" evidence="1">
    <location>
        <begin position="86"/>
        <end position="108"/>
    </location>
</feature>
<reference evidence="3 4" key="1">
    <citation type="submission" date="2024-05" db="EMBL/GenBank/DDBJ databases">
        <authorList>
            <person name="Wallberg A."/>
        </authorList>
    </citation>
    <scope>NUCLEOTIDE SEQUENCE [LARGE SCALE GENOMIC DNA]</scope>
</reference>
<feature type="non-terminal residue" evidence="3">
    <location>
        <position position="403"/>
    </location>
</feature>
<dbReference type="PANTHER" id="PTHR45902:SF4">
    <property type="entry name" value="G-PROTEIN COUPLED RECEPTORS FAMILY 2 PROFILE 2 DOMAIN-CONTAINING PROTEIN"/>
    <property type="match status" value="1"/>
</dbReference>
<protein>
    <submittedName>
        <fullName evidence="3">Uncharacterized protein</fullName>
    </submittedName>
</protein>
<evidence type="ECO:0000256" key="2">
    <source>
        <dbReference type="SAM" id="Phobius"/>
    </source>
</evidence>